<feature type="domain" description="Phospholipase C/D" evidence="1">
    <location>
        <begin position="6"/>
        <end position="178"/>
    </location>
</feature>
<dbReference type="EMBL" id="CP065321">
    <property type="protein sequence ID" value="QQR29288.1"/>
    <property type="molecule type" value="Genomic_DNA"/>
</dbReference>
<accession>A0A1Z2XNI4</accession>
<dbReference type="InterPro" id="IPR029002">
    <property type="entry name" value="PLPC/GPLD1"/>
</dbReference>
<organism evidence="3 5">
    <name type="scientific">Acutalibacter muris</name>
    <dbReference type="NCBI Taxonomy" id="1796620"/>
    <lineage>
        <taxon>Bacteria</taxon>
        <taxon>Bacillati</taxon>
        <taxon>Bacillota</taxon>
        <taxon>Clostridia</taxon>
        <taxon>Eubacteriales</taxon>
        <taxon>Acutalibacteraceae</taxon>
        <taxon>Acutalibacter</taxon>
    </lineage>
</organism>
<keyword evidence="4" id="KW-1185">Reference proteome</keyword>
<reference evidence="3 5" key="3">
    <citation type="submission" date="2020-11" db="EMBL/GenBank/DDBJ databases">
        <title>Closed and high quality bacterial genomes of the OMM12 community.</title>
        <authorList>
            <person name="Marbouty M."/>
            <person name="Lamy-Besnier Q."/>
            <person name="Debarbieux L."/>
            <person name="Koszul R."/>
        </authorList>
    </citation>
    <scope>NUCLEOTIDE SEQUENCE [LARGE SCALE GENOMIC DNA]</scope>
    <source>
        <strain evidence="3 5">KB18</strain>
    </source>
</reference>
<dbReference type="Pfam" id="PF00882">
    <property type="entry name" value="Zn_dep_PLPC"/>
    <property type="match status" value="1"/>
</dbReference>
<evidence type="ECO:0000313" key="2">
    <source>
        <dbReference type="EMBL" id="ASB40000.1"/>
    </source>
</evidence>
<dbReference type="KEGG" id="amur:ADH66_04615"/>
<reference evidence="4" key="2">
    <citation type="submission" date="2017-05" db="EMBL/GenBank/DDBJ databases">
        <title>Improved OligoMM genomes.</title>
        <authorList>
            <person name="Garzetti D."/>
        </authorList>
    </citation>
    <scope>NUCLEOTIDE SEQUENCE [LARGE SCALE GENOMIC DNA]</scope>
    <source>
        <strain evidence="4">KB18</strain>
    </source>
</reference>
<dbReference type="Proteomes" id="UP000596035">
    <property type="component" value="Chromosome"/>
</dbReference>
<evidence type="ECO:0000313" key="5">
    <source>
        <dbReference type="Proteomes" id="UP000596035"/>
    </source>
</evidence>
<proteinExistence type="predicted"/>
<dbReference type="Proteomes" id="UP000196710">
    <property type="component" value="Chromosome"/>
</dbReference>
<gene>
    <name evidence="2" type="ORF">ADH66_04615</name>
    <name evidence="3" type="ORF">I5Q82_14680</name>
</gene>
<evidence type="ECO:0000313" key="4">
    <source>
        <dbReference type="Proteomes" id="UP000196710"/>
    </source>
</evidence>
<dbReference type="AlphaFoldDB" id="A0A1Z2XNI4"/>
<sequence length="290" mass="32598">MPACLTHNLFAKDVLEKLNEPGLDSCAYAWGAQGPDFLFCHRRFKTMRGKTLKTLQEYGSALHKTSPSRTLGAMREFVGSHSDPIYRSYVLGFMCHYALDSTAHPYVNARAKELALARGNETEGTMHGEIEASLDAIVLRWKTGKLPGEVNLKNTFPKNEGVQRMIARLYREVLFAVYNAEVSEESLYQATKDAHLLFAVCNDPTGLKRSVFNLIEKGRPHHITSHLVPITEDPEPDFANTAHKAWTYKDEAHTEDFFELYQKALELAVTLCRGLDSIDFAKATGERPFG</sequence>
<name>A0A1Z2XNI4_9FIRM</name>
<dbReference type="EMBL" id="CP021422">
    <property type="protein sequence ID" value="ASB40000.1"/>
    <property type="molecule type" value="Genomic_DNA"/>
</dbReference>
<reference evidence="2" key="1">
    <citation type="journal article" date="2017" name="Genome Announc.">
        <title>High-Quality Whole-Genome Sequences of the Oligo-Mouse-Microbiota Bacterial Community.</title>
        <authorList>
            <person name="Garzetti D."/>
            <person name="Brugiroux S."/>
            <person name="Bunk B."/>
            <person name="Pukall R."/>
            <person name="McCoy K.D."/>
            <person name="Macpherson A.J."/>
            <person name="Stecher B."/>
        </authorList>
    </citation>
    <scope>NUCLEOTIDE SEQUENCE</scope>
    <source>
        <strain evidence="2">KB18</strain>
    </source>
</reference>
<evidence type="ECO:0000313" key="3">
    <source>
        <dbReference type="EMBL" id="QQR29288.1"/>
    </source>
</evidence>
<protein>
    <submittedName>
        <fullName evidence="3">Zinc dependent phospholipase C family protein</fullName>
    </submittedName>
</protein>
<dbReference type="RefSeq" id="WP_066535104.1">
    <property type="nucleotide sequence ID" value="NZ_CP021422.1"/>
</dbReference>
<evidence type="ECO:0000259" key="1">
    <source>
        <dbReference type="Pfam" id="PF00882"/>
    </source>
</evidence>